<dbReference type="Pfam" id="PF13365">
    <property type="entry name" value="Trypsin_2"/>
    <property type="match status" value="1"/>
</dbReference>
<gene>
    <name evidence="3" type="ORF">DN757_07950</name>
</gene>
<name>A0A2W6NK73_9BACL</name>
<keyword evidence="1" id="KW-0720">Serine protease</keyword>
<reference evidence="3 4" key="1">
    <citation type="submission" date="2018-06" db="EMBL/GenBank/DDBJ databases">
        <title>Isolation of heavy metals resistant Paenibacillus silvae NC2 from Gold-Copper mine in ZiJin, China.</title>
        <authorList>
            <person name="Xu J."/>
            <person name="Mazhar H.S."/>
            <person name="Rensing C."/>
        </authorList>
    </citation>
    <scope>NUCLEOTIDE SEQUENCE [LARGE SCALE GENOMIC DNA]</scope>
    <source>
        <strain evidence="3 4">NC2</strain>
    </source>
</reference>
<keyword evidence="2" id="KW-0812">Transmembrane</keyword>
<dbReference type="InterPro" id="IPR009003">
    <property type="entry name" value="Peptidase_S1_PA"/>
</dbReference>
<dbReference type="PRINTS" id="PR00834">
    <property type="entry name" value="PROTEASES2C"/>
</dbReference>
<sequence>MSKGSSESIKRPIFTQLWTYGVESMEKKITTCCLRNLIMGIAVLMLIVACVSSFTKPSVAFAEGSAQANVASGAEKVYSSAAQAVFYLKAYRKDGTLKTVGSGFLIGNGRALTAAHVVKDAVSYEAVFEDGSIQKLLVQGADGDTDVALLSVKEPLKRPALALSDDKPAARHGQHSFAIGYPLKDGKIITEGIVNAPTADVNDVIRLLTSAQVSPGMSGGPLLNEEGRVIGLISGSFRTMNGIHICVTVEDIRKLLKKSNT</sequence>
<evidence type="ECO:0000313" key="4">
    <source>
        <dbReference type="Proteomes" id="UP000249204"/>
    </source>
</evidence>
<evidence type="ECO:0000313" key="3">
    <source>
        <dbReference type="EMBL" id="PZT56234.1"/>
    </source>
</evidence>
<proteinExistence type="predicted"/>
<dbReference type="Proteomes" id="UP000249204">
    <property type="component" value="Unassembled WGS sequence"/>
</dbReference>
<dbReference type="PANTHER" id="PTHR22939:SF129">
    <property type="entry name" value="SERINE PROTEASE HTRA2, MITOCHONDRIAL"/>
    <property type="match status" value="1"/>
</dbReference>
<dbReference type="AlphaFoldDB" id="A0A2W6NK73"/>
<dbReference type="SUPFAM" id="SSF50494">
    <property type="entry name" value="Trypsin-like serine proteases"/>
    <property type="match status" value="1"/>
</dbReference>
<feature type="transmembrane region" description="Helical" evidence="2">
    <location>
        <begin position="34"/>
        <end position="54"/>
    </location>
</feature>
<keyword evidence="1" id="KW-0645">Protease</keyword>
<dbReference type="PANTHER" id="PTHR22939">
    <property type="entry name" value="SERINE PROTEASE FAMILY S1C HTRA-RELATED"/>
    <property type="match status" value="1"/>
</dbReference>
<dbReference type="EMBL" id="QKWW01000022">
    <property type="protein sequence ID" value="PZT56234.1"/>
    <property type="molecule type" value="Genomic_DNA"/>
</dbReference>
<dbReference type="GO" id="GO:0006508">
    <property type="term" value="P:proteolysis"/>
    <property type="evidence" value="ECO:0007669"/>
    <property type="project" value="InterPro"/>
</dbReference>
<keyword evidence="1" id="KW-0378">Hydrolase</keyword>
<organism evidence="3 4">
    <name type="scientific">Paenibacillus silvae</name>
    <dbReference type="NCBI Taxonomy" id="1325358"/>
    <lineage>
        <taxon>Bacteria</taxon>
        <taxon>Bacillati</taxon>
        <taxon>Bacillota</taxon>
        <taxon>Bacilli</taxon>
        <taxon>Bacillales</taxon>
        <taxon>Paenibacillaceae</taxon>
        <taxon>Paenibacillus</taxon>
    </lineage>
</organism>
<dbReference type="GO" id="GO:0004252">
    <property type="term" value="F:serine-type endopeptidase activity"/>
    <property type="evidence" value="ECO:0007669"/>
    <property type="project" value="InterPro"/>
</dbReference>
<keyword evidence="2" id="KW-0472">Membrane</keyword>
<comment type="caution">
    <text evidence="3">The sequence shown here is derived from an EMBL/GenBank/DDBJ whole genome shotgun (WGS) entry which is preliminary data.</text>
</comment>
<keyword evidence="2" id="KW-1133">Transmembrane helix</keyword>
<protein>
    <recommendedName>
        <fullName evidence="5">Serine protease</fullName>
    </recommendedName>
</protein>
<dbReference type="InterPro" id="IPR001940">
    <property type="entry name" value="Peptidase_S1C"/>
</dbReference>
<dbReference type="Gene3D" id="2.40.10.120">
    <property type="match status" value="1"/>
</dbReference>
<evidence type="ECO:0000256" key="2">
    <source>
        <dbReference type="SAM" id="Phobius"/>
    </source>
</evidence>
<evidence type="ECO:0000256" key="1">
    <source>
        <dbReference type="ARBA" id="ARBA00022825"/>
    </source>
</evidence>
<accession>A0A2W6NK73</accession>
<evidence type="ECO:0008006" key="5">
    <source>
        <dbReference type="Google" id="ProtNLM"/>
    </source>
</evidence>